<dbReference type="Gene3D" id="3.30.830.10">
    <property type="entry name" value="Metalloenzyme, LuxS/M16 peptidase-like"/>
    <property type="match status" value="5"/>
</dbReference>
<dbReference type="Pfam" id="PF16187">
    <property type="entry name" value="Peptidase_M16_M"/>
    <property type="match status" value="1"/>
</dbReference>
<evidence type="ECO:0000259" key="8">
    <source>
        <dbReference type="Pfam" id="PF00675"/>
    </source>
</evidence>
<evidence type="ECO:0000256" key="2">
    <source>
        <dbReference type="ARBA" id="ARBA00022670"/>
    </source>
</evidence>
<keyword evidence="2" id="KW-0645">Protease</keyword>
<dbReference type="GO" id="GO:0006508">
    <property type="term" value="P:proteolysis"/>
    <property type="evidence" value="ECO:0007669"/>
    <property type="project" value="UniProtKB-KW"/>
</dbReference>
<keyword evidence="4" id="KW-0378">Hydrolase</keyword>
<dbReference type="FunFam" id="3.30.830.10:FF:000005">
    <property type="entry name" value="nardilysin isoform X1"/>
    <property type="match status" value="1"/>
</dbReference>
<dbReference type="InterPro" id="IPR032632">
    <property type="entry name" value="Peptidase_M16_M"/>
</dbReference>
<comment type="similarity">
    <text evidence="1">Belongs to the peptidase M16 family.</text>
</comment>
<dbReference type="InterPro" id="IPR011249">
    <property type="entry name" value="Metalloenz_LuxS/M16"/>
</dbReference>
<dbReference type="InterPro" id="IPR011765">
    <property type="entry name" value="Pept_M16_N"/>
</dbReference>
<dbReference type="SUPFAM" id="SSF63411">
    <property type="entry name" value="LuxS/MPP-like metallohydrolase"/>
    <property type="match status" value="4"/>
</dbReference>
<proteinExistence type="inferred from homology"/>
<dbReference type="AlphaFoldDB" id="A0A151WZ06"/>
<dbReference type="EMBL" id="KQ982649">
    <property type="protein sequence ID" value="KYQ53016.1"/>
    <property type="molecule type" value="Genomic_DNA"/>
</dbReference>
<feature type="region of interest" description="Disordered" evidence="7">
    <location>
        <begin position="1"/>
        <end position="42"/>
    </location>
</feature>
<protein>
    <submittedName>
        <fullName evidence="11">Nardilysin</fullName>
    </submittedName>
</protein>
<feature type="compositionally biased region" description="Low complexity" evidence="7">
    <location>
        <begin position="1"/>
        <end position="12"/>
    </location>
</feature>
<feature type="domain" description="Peptidase M16 middle/third" evidence="10">
    <location>
        <begin position="495"/>
        <end position="724"/>
    </location>
</feature>
<evidence type="ECO:0000259" key="10">
    <source>
        <dbReference type="Pfam" id="PF16187"/>
    </source>
</evidence>
<accession>A0A151WZ06</accession>
<evidence type="ECO:0000256" key="4">
    <source>
        <dbReference type="ARBA" id="ARBA00022801"/>
    </source>
</evidence>
<keyword evidence="6" id="KW-0482">Metalloprotease</keyword>
<evidence type="ECO:0000259" key="9">
    <source>
        <dbReference type="Pfam" id="PF05193"/>
    </source>
</evidence>
<dbReference type="InterPro" id="IPR007863">
    <property type="entry name" value="Peptidase_M16_C"/>
</dbReference>
<dbReference type="Pfam" id="PF00675">
    <property type="entry name" value="Peptidase_M16"/>
    <property type="match status" value="1"/>
</dbReference>
<evidence type="ECO:0000256" key="3">
    <source>
        <dbReference type="ARBA" id="ARBA00022723"/>
    </source>
</evidence>
<sequence>MRSRSRASAPYPRESRKASTKSEEWNGARKKDTAGVEEGRREGGQVEVCVINRTKLDNTTPRVAADQQVCQVVYFTNRHNFDFNFLHVDIMPVVKSWDKIQQVEYLDPPIKSENDKREYRSLRLPNGLEALLISDGYLTTSSSKDKKQEKKAACSLCVNVGYFSDPPEFPGISHFLSYMLFQEPEKSSKQTNLENFILDCDGTNCVLVDHEYTTFYFDTQENNLFITLHNFSHFFANSIMLKRTFMEKADTIKSEFQKDLFIGKMKYQQLFNSFAQIGHPANKFPVDHLINLRNNIDYDKLYDVLDKYKYRHYSANRMKLAIRSGLPLNTMEKFVTACFGNIPNNRMSPDNFFKFKNDLPFDTPAFRKMYKVDDDAELLTRLEITWALPSLPDFYKCNSYQYILWIIGYEGKGSLISYLRKKMWSPTSDNNMFCCNSQQNSLYSLIQLTITLTSEGRKHLENVLNAIFSFIDLLKTAGPQKEIYDDIFKSKTNIFRFTDYDKEPISFVKQLSKNMHLNPPNAYICGNQLNPNYDSKVIQKCLNYLAPEMANIMIFSDDFYGFELNKVEPWWQTAYTDIEISKEWIEYWKAIKPLPDFSLPSPNIFLTDNLLLIPLPKEIPKYPIKLYSNPVSEIWYRPDPKFRLPRCYMYFHFISPLKLQSLKNGVLMDMYCRLFKQLLVEELYAAVKAGFKYDINVSNTGFILQISGYNETLPHITFKNFQDFVKSFTECLYIQCLVQGNITPIAAIKIIEQFIKTMNCSPLHPNTIQQLRGTQIPLGTSYYKIKNINKLDTTSMITNYYQAGVTTIELSTLIRLLVFIMDDKLHEGLPIERFIYNVIDFRDINGVLGYSITVCTQADKYATEYVDKKIDEFLRWFKYNLKKFTEEELNLYKEMFLKSRLRDDVTLEDEVNRNWKAIVKRTYIFDLYEQEILALEKINVNKLREWFADHTSNGSNFRKLSIHVVGTIPKKANYIGLEYINNDHQQNKQIKNHHITKVENYKKKLFMFPTKGSNNPLRAQNK</sequence>
<reference evidence="11 12" key="1">
    <citation type="submission" date="2015-09" db="EMBL/GenBank/DDBJ databases">
        <title>Trachymyrmex zeteki WGS genome.</title>
        <authorList>
            <person name="Nygaard S."/>
            <person name="Hu H."/>
            <person name="Boomsma J."/>
            <person name="Zhang G."/>
        </authorList>
    </citation>
    <scope>NUCLEOTIDE SEQUENCE [LARGE SCALE GENOMIC DNA]</scope>
    <source>
        <strain evidence="11">Tzet28-1</strain>
        <tissue evidence="11">Whole body</tissue>
    </source>
</reference>
<evidence type="ECO:0000256" key="1">
    <source>
        <dbReference type="ARBA" id="ARBA00007261"/>
    </source>
</evidence>
<keyword evidence="12" id="KW-1185">Reference proteome</keyword>
<dbReference type="PANTHER" id="PTHR43690">
    <property type="entry name" value="NARDILYSIN"/>
    <property type="match status" value="1"/>
</dbReference>
<feature type="compositionally biased region" description="Basic and acidic residues" evidence="7">
    <location>
        <begin position="13"/>
        <end position="42"/>
    </location>
</feature>
<dbReference type="InterPro" id="IPR050626">
    <property type="entry name" value="Peptidase_M16"/>
</dbReference>
<evidence type="ECO:0000256" key="5">
    <source>
        <dbReference type="ARBA" id="ARBA00022833"/>
    </source>
</evidence>
<dbReference type="STRING" id="64791.A0A151WZ06"/>
<keyword evidence="3" id="KW-0479">Metal-binding</keyword>
<name>A0A151WZ06_9HYME</name>
<evidence type="ECO:0000313" key="11">
    <source>
        <dbReference type="EMBL" id="KYQ53016.1"/>
    </source>
</evidence>
<organism evidence="11 12">
    <name type="scientific">Mycetomoellerius zeteki</name>
    <dbReference type="NCBI Taxonomy" id="64791"/>
    <lineage>
        <taxon>Eukaryota</taxon>
        <taxon>Metazoa</taxon>
        <taxon>Ecdysozoa</taxon>
        <taxon>Arthropoda</taxon>
        <taxon>Hexapoda</taxon>
        <taxon>Insecta</taxon>
        <taxon>Pterygota</taxon>
        <taxon>Neoptera</taxon>
        <taxon>Endopterygota</taxon>
        <taxon>Hymenoptera</taxon>
        <taxon>Apocrita</taxon>
        <taxon>Aculeata</taxon>
        <taxon>Formicoidea</taxon>
        <taxon>Formicidae</taxon>
        <taxon>Myrmicinae</taxon>
        <taxon>Mycetomoellerius</taxon>
    </lineage>
</organism>
<dbReference type="PANTHER" id="PTHR43690:SF18">
    <property type="entry name" value="INSULIN-DEGRADING ENZYME-RELATED"/>
    <property type="match status" value="1"/>
</dbReference>
<feature type="domain" description="Peptidase M16 C-terminal" evidence="9">
    <location>
        <begin position="302"/>
        <end position="486"/>
    </location>
</feature>
<evidence type="ECO:0000256" key="6">
    <source>
        <dbReference type="ARBA" id="ARBA00023049"/>
    </source>
</evidence>
<keyword evidence="5" id="KW-0862">Zinc</keyword>
<feature type="domain" description="Peptidase M16 N-terminal" evidence="8">
    <location>
        <begin position="143"/>
        <end position="257"/>
    </location>
</feature>
<evidence type="ECO:0000313" key="12">
    <source>
        <dbReference type="Proteomes" id="UP000075809"/>
    </source>
</evidence>
<dbReference type="Proteomes" id="UP000075809">
    <property type="component" value="Unassembled WGS sequence"/>
</dbReference>
<gene>
    <name evidence="11" type="ORF">ALC60_07743</name>
</gene>
<dbReference type="Pfam" id="PF05193">
    <property type="entry name" value="Peptidase_M16_C"/>
    <property type="match status" value="1"/>
</dbReference>
<evidence type="ECO:0000256" key="7">
    <source>
        <dbReference type="SAM" id="MobiDB-lite"/>
    </source>
</evidence>
<dbReference type="GO" id="GO:0008237">
    <property type="term" value="F:metallopeptidase activity"/>
    <property type="evidence" value="ECO:0007669"/>
    <property type="project" value="UniProtKB-KW"/>
</dbReference>
<dbReference type="GO" id="GO:0046872">
    <property type="term" value="F:metal ion binding"/>
    <property type="evidence" value="ECO:0007669"/>
    <property type="project" value="UniProtKB-KW"/>
</dbReference>